<accession>A0A397KW84</accession>
<dbReference type="InterPro" id="IPR003871">
    <property type="entry name" value="RFA1B/D_OB_1st"/>
</dbReference>
<dbReference type="InterPro" id="IPR012340">
    <property type="entry name" value="NA-bd_OB-fold"/>
</dbReference>
<evidence type="ECO:0000313" key="2">
    <source>
        <dbReference type="EMBL" id="RIA04622.1"/>
    </source>
</evidence>
<reference evidence="2" key="1">
    <citation type="submission" date="2018-06" db="EMBL/GenBank/DDBJ databases">
        <title>WGS assembly of Brassica rapa FPsc.</title>
        <authorList>
            <person name="Bowman J."/>
            <person name="Kohchi T."/>
            <person name="Yamato K."/>
            <person name="Jenkins J."/>
            <person name="Shu S."/>
            <person name="Ishizaki K."/>
            <person name="Yamaoka S."/>
            <person name="Nishihama R."/>
            <person name="Nakamura Y."/>
            <person name="Berger F."/>
            <person name="Adam C."/>
            <person name="Aki S."/>
            <person name="Althoff F."/>
            <person name="Araki T."/>
            <person name="Arteaga-Vazquez M."/>
            <person name="Balasubrmanian S."/>
            <person name="Bauer D."/>
            <person name="Boehm C."/>
            <person name="Briginshaw L."/>
            <person name="Caballero-Perez J."/>
            <person name="Catarino B."/>
            <person name="Chen F."/>
            <person name="Chiyoda S."/>
            <person name="Chovatia M."/>
            <person name="Davies K."/>
            <person name="Delmans M."/>
            <person name="Demura T."/>
            <person name="Dierschke T."/>
            <person name="Dolan L."/>
            <person name="Dorantes-Acosta A."/>
            <person name="Eklund D."/>
            <person name="Florent S."/>
            <person name="Flores-Sandoval E."/>
            <person name="Fujiyama A."/>
            <person name="Fukuzawa H."/>
            <person name="Galik B."/>
            <person name="Grimanelli D."/>
            <person name="Grimwood J."/>
            <person name="Grossniklaus U."/>
            <person name="Hamada T."/>
            <person name="Haseloff J."/>
            <person name="Hetherington A."/>
            <person name="Higo A."/>
            <person name="Hirakawa Y."/>
            <person name="Hundley H."/>
            <person name="Ikeda Y."/>
            <person name="Inoue K."/>
            <person name="Inoue S."/>
            <person name="Ishida S."/>
            <person name="Jia Q."/>
            <person name="Kakita M."/>
            <person name="Kanazawa T."/>
            <person name="Kawai Y."/>
            <person name="Kawashima T."/>
            <person name="Kennedy M."/>
            <person name="Kinose K."/>
            <person name="Kinoshita T."/>
            <person name="Kohara Y."/>
            <person name="Koide E."/>
            <person name="Komatsu K."/>
            <person name="Kopischke S."/>
            <person name="Kubo M."/>
            <person name="Kyozuka J."/>
            <person name="Lagercrantz U."/>
            <person name="Lin S."/>
            <person name="Lindquist E."/>
            <person name="Lipzen A."/>
            <person name="Lu C."/>
            <person name="Luna E."/>
            <person name="Martienssen R."/>
            <person name="Minamino N."/>
            <person name="Mizutani M."/>
            <person name="Mizutani M."/>
            <person name="Mochizuki N."/>
            <person name="Monte I."/>
            <person name="Mosher R."/>
            <person name="Nagasaki H."/>
            <person name="Nakagami H."/>
            <person name="Naramoto S."/>
            <person name="Nishitani K."/>
            <person name="Ohtani M."/>
            <person name="Okamoto T."/>
            <person name="Okumura M."/>
            <person name="Phillips J."/>
            <person name="Pollak B."/>
            <person name="Reinders A."/>
            <person name="Roevekamp M."/>
            <person name="Sano R."/>
            <person name="Sawa S."/>
            <person name="Schmid M."/>
            <person name="Shirakawa M."/>
            <person name="Solano R."/>
            <person name="Spunde A."/>
            <person name="Suetsugu N."/>
            <person name="Sugano S."/>
            <person name="Sugiyama A."/>
            <person name="Sun R."/>
            <person name="Suzuki Y."/>
            <person name="Takenaka M."/>
            <person name="Takezawa D."/>
            <person name="Tomogane H."/>
            <person name="Tsuzuki M."/>
            <person name="Ueda T."/>
            <person name="Umeda M."/>
            <person name="Ward J."/>
            <person name="Watanabe Y."/>
            <person name="Yazaki K."/>
            <person name="Yokoyama R."/>
            <person name="Yoshitake Y."/>
            <person name="Yotsui I."/>
            <person name="Zachgo S."/>
            <person name="Schmutz J."/>
        </authorList>
    </citation>
    <scope>NUCLEOTIDE SEQUENCE [LARGE SCALE GENOMIC DNA]</scope>
</reference>
<protein>
    <recommendedName>
        <fullName evidence="1">Replication protein A 70 kDa DNA-binding subunit B/D first OB fold domain-containing protein</fullName>
    </recommendedName>
</protein>
<proteinExistence type="predicted"/>
<dbReference type="CDD" id="cd04480">
    <property type="entry name" value="RPA1_DBD_A_like"/>
    <property type="match status" value="1"/>
</dbReference>
<sequence>MAGLDFVSDLKPFKSMWKIRVKVIRLWKQYSCASGETMEMVLADSRGDMIHGTVKKEMVSQFETLISQGESKLMVNFTMASSSL</sequence>
<gene>
    <name evidence="2" type="ORF">BRARA_K01125</name>
</gene>
<dbReference type="Pfam" id="PF02721">
    <property type="entry name" value="DUF223"/>
    <property type="match status" value="1"/>
</dbReference>
<organism evidence="2">
    <name type="scientific">Brassica campestris</name>
    <name type="common">Field mustard</name>
    <dbReference type="NCBI Taxonomy" id="3711"/>
    <lineage>
        <taxon>Eukaryota</taxon>
        <taxon>Viridiplantae</taxon>
        <taxon>Streptophyta</taxon>
        <taxon>Embryophyta</taxon>
        <taxon>Tracheophyta</taxon>
        <taxon>Spermatophyta</taxon>
        <taxon>Magnoliopsida</taxon>
        <taxon>eudicotyledons</taxon>
        <taxon>Gunneridae</taxon>
        <taxon>Pentapetalae</taxon>
        <taxon>rosids</taxon>
        <taxon>malvids</taxon>
        <taxon>Brassicales</taxon>
        <taxon>Brassicaceae</taxon>
        <taxon>Brassiceae</taxon>
        <taxon>Brassica</taxon>
    </lineage>
</organism>
<dbReference type="Gene3D" id="2.40.50.140">
    <property type="entry name" value="Nucleic acid-binding proteins"/>
    <property type="match status" value="1"/>
</dbReference>
<dbReference type="Proteomes" id="UP000264353">
    <property type="component" value="Unassembled WGS sequence"/>
</dbReference>
<dbReference type="EMBL" id="KZ866389">
    <property type="protein sequence ID" value="RIA04622.1"/>
    <property type="molecule type" value="Genomic_DNA"/>
</dbReference>
<dbReference type="AlphaFoldDB" id="A0A397KW84"/>
<evidence type="ECO:0000259" key="1">
    <source>
        <dbReference type="Pfam" id="PF02721"/>
    </source>
</evidence>
<name>A0A397KW84_BRACM</name>
<dbReference type="SUPFAM" id="SSF50249">
    <property type="entry name" value="Nucleic acid-binding proteins"/>
    <property type="match status" value="1"/>
</dbReference>
<feature type="domain" description="Replication protein A 70 kDa DNA-binding subunit B/D first OB fold" evidence="1">
    <location>
        <begin position="4"/>
        <end position="81"/>
    </location>
</feature>